<dbReference type="EMBL" id="JAUJWU010000001">
    <property type="protein sequence ID" value="MDN7243975.1"/>
    <property type="molecule type" value="Genomic_DNA"/>
</dbReference>
<dbReference type="Proteomes" id="UP001172142">
    <property type="component" value="Unassembled WGS sequence"/>
</dbReference>
<protein>
    <submittedName>
        <fullName evidence="1">XtrA/YqaO family protein</fullName>
    </submittedName>
</protein>
<organism evidence="1 2">
    <name type="scientific">Planococcus shenhongbingii</name>
    <dbReference type="NCBI Taxonomy" id="3058398"/>
    <lineage>
        <taxon>Bacteria</taxon>
        <taxon>Bacillati</taxon>
        <taxon>Bacillota</taxon>
        <taxon>Bacilli</taxon>
        <taxon>Bacillales</taxon>
        <taxon>Caryophanaceae</taxon>
        <taxon>Planococcus</taxon>
    </lineage>
</organism>
<accession>A0ABT8N7X2</accession>
<dbReference type="Gene3D" id="3.30.1330.70">
    <property type="entry name" value="Holliday junction resolvase RusA"/>
    <property type="match status" value="1"/>
</dbReference>
<keyword evidence="2" id="KW-1185">Reference proteome</keyword>
<dbReference type="Pfam" id="PF17356">
    <property type="entry name" value="PBSX_XtrA"/>
    <property type="match status" value="1"/>
</dbReference>
<dbReference type="InterPro" id="IPR035530">
    <property type="entry name" value="PBSX_XtrA"/>
</dbReference>
<dbReference type="Pfam" id="PF05866">
    <property type="entry name" value="RusA"/>
    <property type="match status" value="1"/>
</dbReference>
<sequence length="138" mass="15838">MAQIKSEKLLPMSKPDLENLAKGVKDGLSKIIWQDDSQGVSMNVRKFYSMTPKVVVHISYFEKQVNYRLRGNLVRLQEVKISETEILELDIMELPRSCVLLISKGRVKIGELPSHAQTTFKTHNGKVKCVNFDEEEEF</sequence>
<proteinExistence type="predicted"/>
<dbReference type="InterPro" id="IPR036614">
    <property type="entry name" value="RusA-like_sf"/>
</dbReference>
<evidence type="ECO:0000313" key="2">
    <source>
        <dbReference type="Proteomes" id="UP001172142"/>
    </source>
</evidence>
<evidence type="ECO:0000313" key="1">
    <source>
        <dbReference type="EMBL" id="MDN7243975.1"/>
    </source>
</evidence>
<dbReference type="InterPro" id="IPR008822">
    <property type="entry name" value="Endonuclease_RusA-like"/>
</dbReference>
<gene>
    <name evidence="1" type="ORF">QWY13_00625</name>
</gene>
<comment type="caution">
    <text evidence="1">The sequence shown here is derived from an EMBL/GenBank/DDBJ whole genome shotgun (WGS) entry which is preliminary data.</text>
</comment>
<dbReference type="SUPFAM" id="SSF103084">
    <property type="entry name" value="Holliday junction resolvase RusA"/>
    <property type="match status" value="1"/>
</dbReference>
<name>A0ABT8N7X2_9BACL</name>
<reference evidence="1 2" key="1">
    <citation type="submission" date="2023-07" db="EMBL/GenBank/DDBJ databases">
        <title>Novel species in genus Planococcus.</title>
        <authorList>
            <person name="Ning S."/>
        </authorList>
    </citation>
    <scope>NUCLEOTIDE SEQUENCE [LARGE SCALE GENOMIC DNA]</scope>
    <source>
        <strain evidence="1 2">N017</strain>
    </source>
</reference>